<dbReference type="AlphaFoldDB" id="A0A2L2TE56"/>
<evidence type="ECO:0000313" key="2">
    <source>
        <dbReference type="EMBL" id="CEI62687.1"/>
    </source>
</evidence>
<evidence type="ECO:0000256" key="1">
    <source>
        <dbReference type="SAM" id="MobiDB-lite"/>
    </source>
</evidence>
<name>A0A2L2TE56_9HYPO</name>
<keyword evidence="3" id="KW-1185">Reference proteome</keyword>
<proteinExistence type="predicted"/>
<sequence length="203" mass="23655">MLATLSFSFDHSLDFEIDNLKDTISRYIVARMFHHNPHSKSFPLGKEYFKFRSEEIYRAWIAVSKDERLQRVLTPDDLVLLYICMPDLVLGYEHRFNSNLLQEYGKFKGDIQDKFEETFKLFLSRTCFGKHPWMEKTSESPSSEGASEKYRHSPTAGPSSIFQPLFENPGNSDNADSQLRHVSRETSITFAADEFDDLIELYE</sequence>
<reference evidence="3" key="1">
    <citation type="submission" date="2014-10" db="EMBL/GenBank/DDBJ databases">
        <authorList>
            <person name="King R."/>
        </authorList>
    </citation>
    <scope>NUCLEOTIDE SEQUENCE [LARGE SCALE GENOMIC DNA]</scope>
    <source>
        <strain evidence="3">A3/5</strain>
    </source>
</reference>
<dbReference type="Proteomes" id="UP000245910">
    <property type="component" value="Chromosome II"/>
</dbReference>
<feature type="region of interest" description="Disordered" evidence="1">
    <location>
        <begin position="134"/>
        <end position="156"/>
    </location>
</feature>
<feature type="region of interest" description="Disordered" evidence="1">
    <location>
        <begin position="161"/>
        <end position="180"/>
    </location>
</feature>
<dbReference type="EMBL" id="LN649230">
    <property type="protein sequence ID" value="CEI62687.1"/>
    <property type="molecule type" value="Genomic_DNA"/>
</dbReference>
<protein>
    <submittedName>
        <fullName evidence="2">Uncharacterized protein</fullName>
    </submittedName>
</protein>
<organism evidence="2 3">
    <name type="scientific">Fusarium venenatum</name>
    <dbReference type="NCBI Taxonomy" id="56646"/>
    <lineage>
        <taxon>Eukaryota</taxon>
        <taxon>Fungi</taxon>
        <taxon>Dikarya</taxon>
        <taxon>Ascomycota</taxon>
        <taxon>Pezizomycotina</taxon>
        <taxon>Sordariomycetes</taxon>
        <taxon>Hypocreomycetidae</taxon>
        <taxon>Hypocreales</taxon>
        <taxon>Nectriaceae</taxon>
        <taxon>Fusarium</taxon>
    </lineage>
</organism>
<evidence type="ECO:0000313" key="3">
    <source>
        <dbReference type="Proteomes" id="UP000245910"/>
    </source>
</evidence>
<accession>A0A2L2TE56</accession>